<evidence type="ECO:0000313" key="4">
    <source>
        <dbReference type="Proteomes" id="UP001285263"/>
    </source>
</evidence>
<accession>A0ABU5DPE0</accession>
<evidence type="ECO:0000313" key="3">
    <source>
        <dbReference type="EMBL" id="MDY0748176.1"/>
    </source>
</evidence>
<dbReference type="PROSITE" id="PS01124">
    <property type="entry name" value="HTH_ARAC_FAMILY_2"/>
    <property type="match status" value="1"/>
</dbReference>
<dbReference type="RefSeq" id="WP_320426138.1">
    <property type="nucleotide sequence ID" value="NZ_JAXCLA010000009.1"/>
</dbReference>
<dbReference type="Proteomes" id="UP001285263">
    <property type="component" value="Unassembled WGS sequence"/>
</dbReference>
<dbReference type="EMBL" id="JAXCLA010000009">
    <property type="protein sequence ID" value="MDY0748176.1"/>
    <property type="molecule type" value="Genomic_DNA"/>
</dbReference>
<reference evidence="3 4" key="1">
    <citation type="submission" date="2023-11" db="EMBL/GenBank/DDBJ databases">
        <title>Paucibacter sp. nov., isolated from fresh soil in Korea.</title>
        <authorList>
            <person name="Le N.T.T."/>
        </authorList>
    </citation>
    <scope>NUCLEOTIDE SEQUENCE [LARGE SCALE GENOMIC DNA]</scope>
    <source>
        <strain evidence="3 4">R3-3</strain>
    </source>
</reference>
<comment type="caution">
    <text evidence="3">The sequence shown here is derived from an EMBL/GenBank/DDBJ whole genome shotgun (WGS) entry which is preliminary data.</text>
</comment>
<dbReference type="InterPro" id="IPR018060">
    <property type="entry name" value="HTH_AraC"/>
</dbReference>
<protein>
    <submittedName>
        <fullName evidence="3">Helix-turn-helix transcriptional regulator</fullName>
    </submittedName>
</protein>
<proteinExistence type="predicted"/>
<evidence type="ECO:0000256" key="1">
    <source>
        <dbReference type="ARBA" id="ARBA00023125"/>
    </source>
</evidence>
<dbReference type="PANTHER" id="PTHR47894:SF4">
    <property type="entry name" value="HTH-TYPE TRANSCRIPTIONAL REGULATOR GADX"/>
    <property type="match status" value="1"/>
</dbReference>
<keyword evidence="4" id="KW-1185">Reference proteome</keyword>
<organism evidence="3 4">
    <name type="scientific">Roseateles agri</name>
    <dbReference type="NCBI Taxonomy" id="3098619"/>
    <lineage>
        <taxon>Bacteria</taxon>
        <taxon>Pseudomonadati</taxon>
        <taxon>Pseudomonadota</taxon>
        <taxon>Betaproteobacteria</taxon>
        <taxon>Burkholderiales</taxon>
        <taxon>Sphaerotilaceae</taxon>
        <taxon>Roseateles</taxon>
    </lineage>
</organism>
<name>A0ABU5DPE0_9BURK</name>
<dbReference type="PANTHER" id="PTHR47894">
    <property type="entry name" value="HTH-TYPE TRANSCRIPTIONAL REGULATOR GADX"/>
    <property type="match status" value="1"/>
</dbReference>
<dbReference type="Pfam" id="PF12833">
    <property type="entry name" value="HTH_18"/>
    <property type="match status" value="1"/>
</dbReference>
<dbReference type="Gene3D" id="1.10.10.60">
    <property type="entry name" value="Homeodomain-like"/>
    <property type="match status" value="1"/>
</dbReference>
<dbReference type="SMART" id="SM00342">
    <property type="entry name" value="HTH_ARAC"/>
    <property type="match status" value="1"/>
</dbReference>
<feature type="domain" description="HTH araC/xylS-type" evidence="2">
    <location>
        <begin position="271"/>
        <end position="352"/>
    </location>
</feature>
<gene>
    <name evidence="3" type="ORF">SNE35_26990</name>
</gene>
<keyword evidence="1" id="KW-0238">DNA-binding</keyword>
<evidence type="ECO:0000259" key="2">
    <source>
        <dbReference type="PROSITE" id="PS01124"/>
    </source>
</evidence>
<sequence length="358" mass="39763">MQAQDRRSTAPPIPSAAYVTRTVAQTYLLVAERHGMGEAEFLDRSGTCRADMEGWNGRVAGAAHRRTLRLFDAMGIVPLPQADGGFDDLHAFYPALMTLLASSGTLREALRNYVQYLPQAMGNFDRLSMREDDERVQLTVEQTDSAGLSSAPAFGVLMLARNIARHYEARASTLIRVEVLGRLPGAGAALKSAADCHILDDAPRNTCLISGAVLDQPFEFYNPHVQRYARQQLDRQFEELQASFSLSAQVRLQLRHCLRAPTEASQEENLLALMCERLGMSRWTLRRRLAFEGASFAALLAAQRRDELCRLLAQTELSIAEIGDQLGLSTPASVARFARRQLGVTASEYRFRVRTMGM</sequence>